<organism evidence="5">
    <name type="scientific">Candidatus Thiocaldithrix dubininis</name>
    <dbReference type="NCBI Taxonomy" id="3080823"/>
    <lineage>
        <taxon>Bacteria</taxon>
        <taxon>Pseudomonadati</taxon>
        <taxon>Pseudomonadota</taxon>
        <taxon>Gammaproteobacteria</taxon>
        <taxon>Thiotrichales</taxon>
        <taxon>Thiotrichaceae</taxon>
        <taxon>Candidatus Thiocaldithrix</taxon>
    </lineage>
</organism>
<evidence type="ECO:0000256" key="3">
    <source>
        <dbReference type="SAM" id="SignalP"/>
    </source>
</evidence>
<dbReference type="AlphaFoldDB" id="A0AA95H757"/>
<dbReference type="KEGG" id="tdu:QJT80_13030"/>
<dbReference type="Gene3D" id="3.40.50.2300">
    <property type="match status" value="2"/>
</dbReference>
<dbReference type="CDD" id="cd06268">
    <property type="entry name" value="PBP1_ABC_transporter_LIVBP-like"/>
    <property type="match status" value="1"/>
</dbReference>
<dbReference type="EMBL" id="CP124755">
    <property type="protein sequence ID" value="WGZ90398.1"/>
    <property type="molecule type" value="Genomic_DNA"/>
</dbReference>
<dbReference type="InterPro" id="IPR028082">
    <property type="entry name" value="Peripla_BP_I"/>
</dbReference>
<feature type="signal peptide" evidence="3">
    <location>
        <begin position="1"/>
        <end position="22"/>
    </location>
</feature>
<dbReference type="Proteomes" id="UP001300672">
    <property type="component" value="Chromosome"/>
</dbReference>
<dbReference type="InterPro" id="IPR051010">
    <property type="entry name" value="BCAA_transport"/>
</dbReference>
<feature type="domain" description="Leucine-binding protein" evidence="4">
    <location>
        <begin position="86"/>
        <end position="240"/>
    </location>
</feature>
<keyword evidence="2 3" id="KW-0732">Signal</keyword>
<evidence type="ECO:0000259" key="4">
    <source>
        <dbReference type="Pfam" id="PF13458"/>
    </source>
</evidence>
<dbReference type="InterPro" id="IPR022478">
    <property type="entry name" value="ABC_transptr_sub-bd_PQQ"/>
</dbReference>
<accession>A0AA95H757</accession>
<dbReference type="Pfam" id="PF13458">
    <property type="entry name" value="Peripla_BP_6"/>
    <property type="match status" value="1"/>
</dbReference>
<protein>
    <submittedName>
        <fullName evidence="5">ABC transporter substrate-binding protein</fullName>
    </submittedName>
</protein>
<reference evidence="5" key="2">
    <citation type="submission" date="2023-04" db="EMBL/GenBank/DDBJ databases">
        <authorList>
            <person name="Beletskiy A.V."/>
            <person name="Mardanov A.V."/>
            <person name="Ravin N.V."/>
        </authorList>
    </citation>
    <scope>NUCLEOTIDE SEQUENCE</scope>
    <source>
        <strain evidence="5">GKL-01</strain>
    </source>
</reference>
<gene>
    <name evidence="5" type="ORF">QJT80_13030</name>
</gene>
<dbReference type="PANTHER" id="PTHR30483:SF6">
    <property type="entry name" value="PERIPLASMIC BINDING PROTEIN OF ABC TRANSPORTER FOR NATURAL AMINO ACIDS"/>
    <property type="match status" value="1"/>
</dbReference>
<dbReference type="NCBIfam" id="TIGR03863">
    <property type="entry name" value="PQQ_ABC_bind"/>
    <property type="match status" value="1"/>
</dbReference>
<dbReference type="SUPFAM" id="SSF53822">
    <property type="entry name" value="Periplasmic binding protein-like I"/>
    <property type="match status" value="1"/>
</dbReference>
<evidence type="ECO:0000313" key="5">
    <source>
        <dbReference type="EMBL" id="WGZ90398.1"/>
    </source>
</evidence>
<evidence type="ECO:0000256" key="1">
    <source>
        <dbReference type="ARBA" id="ARBA00010062"/>
    </source>
</evidence>
<sequence>MRTLHYLNLVLCGWCCWTATWAQDPPPSPTPSAAAAPATVEPMSAPTHKALNTLTIAYIDLQEDARYDDKRMAKHFFGQALGRPYAGAEVALKEVKFHGQAAGVQFALQHITGKDSADLIKQLETLSAQGLQYVVADLPAAQLLEVSQAFKDKTILFFNATATDDALRQTQCQANIYHTIPNVAMQTDGLVQYLVAHKWRNVLVLEGTLPEDKLLTTALERSAKRYGAKLVEKRNFVLGTDPREREQNNVALLTGGEYDVVYIADSQGEFARNAAYQTLLPRPVVGSEGLNALAWNWAWERHGAPQVEKRFEKQAERPMTAPDWGAWMAVKAIATAVQQTQTQDFAQIRAYLTADNASFDGAKGNPSSFRPWDHQLRQPLLVSTHNWVVERAPLQGFLHQTNNLDTLGFDKPDSLCKF</sequence>
<comment type="similarity">
    <text evidence="1">Belongs to the leucine-binding protein family.</text>
</comment>
<reference evidence="5" key="1">
    <citation type="journal article" date="2023" name="Int. J. Mol. Sci.">
        <title>Metagenomics Revealed a New Genus 'Candidatus Thiocaldithrix dubininis' gen. nov., sp. nov. and a New Species 'Candidatus Thiothrix putei' sp. nov. in the Family Thiotrichaceae, Some Members of Which Have Traits of Both Na+- and H+-Motive Energetics.</title>
        <authorList>
            <person name="Ravin N.V."/>
            <person name="Muntyan M.S."/>
            <person name="Smolyakov D.D."/>
            <person name="Rudenko T.S."/>
            <person name="Beletsky A.V."/>
            <person name="Mardanov A.V."/>
            <person name="Grabovich M.Y."/>
        </authorList>
    </citation>
    <scope>NUCLEOTIDE SEQUENCE</scope>
    <source>
        <strain evidence="5">GKL-01</strain>
    </source>
</reference>
<evidence type="ECO:0000256" key="2">
    <source>
        <dbReference type="ARBA" id="ARBA00022729"/>
    </source>
</evidence>
<feature type="chain" id="PRO_5041714029" evidence="3">
    <location>
        <begin position="23"/>
        <end position="418"/>
    </location>
</feature>
<proteinExistence type="inferred from homology"/>
<dbReference type="PANTHER" id="PTHR30483">
    <property type="entry name" value="LEUCINE-SPECIFIC-BINDING PROTEIN"/>
    <property type="match status" value="1"/>
</dbReference>
<name>A0AA95H757_9GAMM</name>
<dbReference type="InterPro" id="IPR028081">
    <property type="entry name" value="Leu-bd"/>
</dbReference>